<protein>
    <recommendedName>
        <fullName evidence="3">Reverse transcriptase domain-containing protein</fullName>
    </recommendedName>
</protein>
<evidence type="ECO:0008006" key="3">
    <source>
        <dbReference type="Google" id="ProtNLM"/>
    </source>
</evidence>
<organism evidence="1 2">
    <name type="scientific">Schistosoma mattheei</name>
    <dbReference type="NCBI Taxonomy" id="31246"/>
    <lineage>
        <taxon>Eukaryota</taxon>
        <taxon>Metazoa</taxon>
        <taxon>Spiralia</taxon>
        <taxon>Lophotrochozoa</taxon>
        <taxon>Platyhelminthes</taxon>
        <taxon>Trematoda</taxon>
        <taxon>Digenea</taxon>
        <taxon>Strigeidida</taxon>
        <taxon>Schistosomatoidea</taxon>
        <taxon>Schistosomatidae</taxon>
        <taxon>Schistosoma</taxon>
    </lineage>
</organism>
<dbReference type="PANTHER" id="PTHR47027">
    <property type="entry name" value="REVERSE TRANSCRIPTASE DOMAIN-CONTAINING PROTEIN"/>
    <property type="match status" value="1"/>
</dbReference>
<accession>A0AA85ATU9</accession>
<reference evidence="2" key="1">
    <citation type="submission" date="2023-11" db="UniProtKB">
        <authorList>
            <consortium name="WormBaseParasite"/>
        </authorList>
    </citation>
    <scope>IDENTIFICATION</scope>
</reference>
<dbReference type="PANTHER" id="PTHR47027:SF20">
    <property type="entry name" value="REVERSE TRANSCRIPTASE-LIKE PROTEIN WITH RNA-DIRECTED DNA POLYMERASE DOMAIN"/>
    <property type="match status" value="1"/>
</dbReference>
<dbReference type="WBParaSite" id="SMTH1_106820.1">
    <property type="protein sequence ID" value="SMTH1_106820.1"/>
    <property type="gene ID" value="SMTH1_106820"/>
</dbReference>
<evidence type="ECO:0000313" key="1">
    <source>
        <dbReference type="Proteomes" id="UP000050791"/>
    </source>
</evidence>
<evidence type="ECO:0000313" key="2">
    <source>
        <dbReference type="WBParaSite" id="SMTH1_106820.1"/>
    </source>
</evidence>
<dbReference type="Proteomes" id="UP000050791">
    <property type="component" value="Unassembled WGS sequence"/>
</dbReference>
<proteinExistence type="predicted"/>
<sequence length="266" mass="30174">MQSALNQLAISVRRYGMCFAPSKCKVLLQDWQDSNPVLTLDGEQIDVVEKFVYLGSCISAGGGVSDEINARIVKARAAYANLGHLWRLRDVSLAVKGRIYNASVRAVLLYACETWPLRVEDVRRLSVFDHRCLRRIADIQWQHHVSNAEVRHRVFGHRDDNSIGVTILKHRLRWLGHVLRMSSQRIPRRALFADSGTGWKKRRGGQCMTWCRGMKESCKGLACVGPSRLPGWGLRDGATQWLETLSDMAQNRSQWRSCCNLLLLSS</sequence>
<dbReference type="AlphaFoldDB" id="A0AA85ATU9"/>
<name>A0AA85ATU9_9TREM</name>